<dbReference type="Proteomes" id="UP000005632">
    <property type="component" value="Chromosome"/>
</dbReference>
<dbReference type="PANTHER" id="PTHR43108:SF8">
    <property type="entry name" value="SD21168P"/>
    <property type="match status" value="1"/>
</dbReference>
<dbReference type="KEGG" id="sgp:SpiGrapes_0512"/>
<dbReference type="HOGENOM" id="CLU_006332_9_2_12"/>
<dbReference type="PANTHER" id="PTHR43108">
    <property type="entry name" value="N-ACETYLGLUCOSAMINE-6-SULFATASE FAMILY MEMBER"/>
    <property type="match status" value="1"/>
</dbReference>
<protein>
    <submittedName>
        <fullName evidence="2">Arylsulfatase A family protein</fullName>
    </submittedName>
</protein>
<evidence type="ECO:0000313" key="3">
    <source>
        <dbReference type="Proteomes" id="UP000005632"/>
    </source>
</evidence>
<dbReference type="AlphaFoldDB" id="G8QWS2"/>
<dbReference type="SUPFAM" id="SSF53649">
    <property type="entry name" value="Alkaline phosphatase-like"/>
    <property type="match status" value="1"/>
</dbReference>
<dbReference type="Pfam" id="PF00884">
    <property type="entry name" value="Sulfatase"/>
    <property type="match status" value="1"/>
</dbReference>
<organism evidence="2 3">
    <name type="scientific">Sphaerochaeta pleomorpha (strain ATCC BAA-1885 / DSM 22778 / Grapes)</name>
    <dbReference type="NCBI Taxonomy" id="158190"/>
    <lineage>
        <taxon>Bacteria</taxon>
        <taxon>Pseudomonadati</taxon>
        <taxon>Spirochaetota</taxon>
        <taxon>Spirochaetia</taxon>
        <taxon>Spirochaetales</taxon>
        <taxon>Sphaerochaetaceae</taxon>
        <taxon>Sphaerochaeta</taxon>
    </lineage>
</organism>
<dbReference type="eggNOG" id="COG3119">
    <property type="taxonomic scope" value="Bacteria"/>
</dbReference>
<sequence>MKKKPNIVMIVSDHQLFRHHDEIKRPCFEAFTETATSFEHACCTTPLCGPVRRTMLTGLYPHNHRNLYNQEPAPFERDTYLEVLDAAGYDNYVFGKWHAGPGTALDHRSKGFSPAEYGNPYITGIYKEYLEKNHLPAPLHVIDTVFANENTAQTFPSLVEGNNAYTCDQYWCGEPCFGKTVTPKETHEAFFLSSLACEKLKDLQHSEKPFHMRIDFWGPHQPYFPTQEYLDLYKDVKIPRYPNFDDNLADKPKTYRHMNKPIADDTGNLVIPSVFPWEEWSRYLKIAYAHSTMVDDAAGQIVNQIKKFGLEEDTIILWTSDHGDALASHGGMFDKGSFMTEETIRIPLAIRVPGYDAKKSDALVHSIDFAPTVLDFAGTHFTDKIDGVSLVPIIVGDKQAVRDSLLLESFGQGYRDRTKVRTLIKGKYKYNFTENDREELYDLSSDPYELRNLAQDSDYRMILDSFYTDCISLMEDYGESDHAFMQRIQ</sequence>
<dbReference type="Gene3D" id="3.40.720.10">
    <property type="entry name" value="Alkaline Phosphatase, subunit A"/>
    <property type="match status" value="1"/>
</dbReference>
<gene>
    <name evidence="2" type="ordered locus">SpiGrapes_0512</name>
</gene>
<dbReference type="InterPro" id="IPR017850">
    <property type="entry name" value="Alkaline_phosphatase_core_sf"/>
</dbReference>
<dbReference type="InterPro" id="IPR000917">
    <property type="entry name" value="Sulfatase_N"/>
</dbReference>
<accession>G8QWS2</accession>
<name>G8QWS2_SPHPG</name>
<dbReference type="EMBL" id="CP003155">
    <property type="protein sequence ID" value="AEV28366.1"/>
    <property type="molecule type" value="Genomic_DNA"/>
</dbReference>
<proteinExistence type="predicted"/>
<feature type="domain" description="Sulfatase N-terminal" evidence="1">
    <location>
        <begin position="5"/>
        <end position="378"/>
    </location>
</feature>
<evidence type="ECO:0000259" key="1">
    <source>
        <dbReference type="Pfam" id="PF00884"/>
    </source>
</evidence>
<dbReference type="STRING" id="158190.SpiGrapes_0512"/>
<reference evidence="2 3" key="1">
    <citation type="submission" date="2011-11" db="EMBL/GenBank/DDBJ databases">
        <title>Complete sequence of Spirochaeta sp. grapes.</title>
        <authorList>
            <consortium name="US DOE Joint Genome Institute"/>
            <person name="Lucas S."/>
            <person name="Han J."/>
            <person name="Lapidus A."/>
            <person name="Cheng J.-F."/>
            <person name="Goodwin L."/>
            <person name="Pitluck S."/>
            <person name="Peters L."/>
            <person name="Ovchinnikova G."/>
            <person name="Munk A.C."/>
            <person name="Detter J.C."/>
            <person name="Han C."/>
            <person name="Tapia R."/>
            <person name="Land M."/>
            <person name="Hauser L."/>
            <person name="Kyrpides N."/>
            <person name="Ivanova N."/>
            <person name="Pagani I."/>
            <person name="Ritalahtilisa K."/>
            <person name="Loeffler F."/>
            <person name="Woyke T."/>
        </authorList>
    </citation>
    <scope>NUCLEOTIDE SEQUENCE [LARGE SCALE GENOMIC DNA]</scope>
    <source>
        <strain evidence="3">ATCC BAA-1885 / DSM 22778 / Grapes</strain>
    </source>
</reference>
<keyword evidence="3" id="KW-1185">Reference proteome</keyword>
<dbReference type="RefSeq" id="WP_014269215.1">
    <property type="nucleotide sequence ID" value="NC_016633.1"/>
</dbReference>
<evidence type="ECO:0000313" key="2">
    <source>
        <dbReference type="EMBL" id="AEV28366.1"/>
    </source>
</evidence>